<keyword evidence="1" id="KW-0238">DNA-binding</keyword>
<organism evidence="1 2">
    <name type="scientific">Platanthera guangdongensis</name>
    <dbReference type="NCBI Taxonomy" id="2320717"/>
    <lineage>
        <taxon>Eukaryota</taxon>
        <taxon>Viridiplantae</taxon>
        <taxon>Streptophyta</taxon>
        <taxon>Embryophyta</taxon>
        <taxon>Tracheophyta</taxon>
        <taxon>Spermatophyta</taxon>
        <taxon>Magnoliopsida</taxon>
        <taxon>Liliopsida</taxon>
        <taxon>Asparagales</taxon>
        <taxon>Orchidaceae</taxon>
        <taxon>Orchidoideae</taxon>
        <taxon>Orchideae</taxon>
        <taxon>Orchidinae</taxon>
        <taxon>Platanthera</taxon>
    </lineage>
</organism>
<accession>A0ABR2MCH1</accession>
<dbReference type="Proteomes" id="UP001412067">
    <property type="component" value="Unassembled WGS sequence"/>
</dbReference>
<dbReference type="GO" id="GO:0003677">
    <property type="term" value="F:DNA binding"/>
    <property type="evidence" value="ECO:0007669"/>
    <property type="project" value="UniProtKB-KW"/>
</dbReference>
<sequence length="106" mass="11778">MCKSINAALENVPPTLLVRFLREHHSEWADSGVDFYSVASLRASTFAVPDVLSRDMYLLQLYCGINESVVGSCAQLLFAPIDESFADNAFLHPSRFRVIPLDSKSV</sequence>
<dbReference type="PANTHER" id="PTHR45950">
    <property type="entry name" value="HOMEOBOX-LEUCINE ZIPPER PROTEIN ATHB-14"/>
    <property type="match status" value="1"/>
</dbReference>
<name>A0ABR2MCH1_9ASPA</name>
<evidence type="ECO:0000313" key="2">
    <source>
        <dbReference type="Proteomes" id="UP001412067"/>
    </source>
</evidence>
<dbReference type="PANTHER" id="PTHR45950:SF7">
    <property type="entry name" value="HOMEOBOX-LEUCINE ZIPPER PROTEIN ATHB-14"/>
    <property type="match status" value="1"/>
</dbReference>
<proteinExistence type="predicted"/>
<dbReference type="EMBL" id="JBBWWR010000009">
    <property type="protein sequence ID" value="KAK8961404.1"/>
    <property type="molecule type" value="Genomic_DNA"/>
</dbReference>
<dbReference type="InterPro" id="IPR044830">
    <property type="entry name" value="HD-Zip_III"/>
</dbReference>
<comment type="caution">
    <text evidence="1">The sequence shown here is derived from an EMBL/GenBank/DDBJ whole genome shotgun (WGS) entry which is preliminary data.</text>
</comment>
<keyword evidence="2" id="KW-1185">Reference proteome</keyword>
<evidence type="ECO:0000313" key="1">
    <source>
        <dbReference type="EMBL" id="KAK8961404.1"/>
    </source>
</evidence>
<protein>
    <submittedName>
        <fullName evidence="1">Homeobox-leucine zipper protein HOX32</fullName>
    </submittedName>
</protein>
<reference evidence="1 2" key="1">
    <citation type="journal article" date="2022" name="Nat. Plants">
        <title>Genomes of leafy and leafless Platanthera orchids illuminate the evolution of mycoheterotrophy.</title>
        <authorList>
            <person name="Li M.H."/>
            <person name="Liu K.W."/>
            <person name="Li Z."/>
            <person name="Lu H.C."/>
            <person name="Ye Q.L."/>
            <person name="Zhang D."/>
            <person name="Wang J.Y."/>
            <person name="Li Y.F."/>
            <person name="Zhong Z.M."/>
            <person name="Liu X."/>
            <person name="Yu X."/>
            <person name="Liu D.K."/>
            <person name="Tu X.D."/>
            <person name="Liu B."/>
            <person name="Hao Y."/>
            <person name="Liao X.Y."/>
            <person name="Jiang Y.T."/>
            <person name="Sun W.H."/>
            <person name="Chen J."/>
            <person name="Chen Y.Q."/>
            <person name="Ai Y."/>
            <person name="Zhai J.W."/>
            <person name="Wu S.S."/>
            <person name="Zhou Z."/>
            <person name="Hsiao Y.Y."/>
            <person name="Wu W.L."/>
            <person name="Chen Y.Y."/>
            <person name="Lin Y.F."/>
            <person name="Hsu J.L."/>
            <person name="Li C.Y."/>
            <person name="Wang Z.W."/>
            <person name="Zhao X."/>
            <person name="Zhong W.Y."/>
            <person name="Ma X.K."/>
            <person name="Ma L."/>
            <person name="Huang J."/>
            <person name="Chen G.Z."/>
            <person name="Huang M.Z."/>
            <person name="Huang L."/>
            <person name="Peng D.H."/>
            <person name="Luo Y.B."/>
            <person name="Zou S.Q."/>
            <person name="Chen S.P."/>
            <person name="Lan S."/>
            <person name="Tsai W.C."/>
            <person name="Van de Peer Y."/>
            <person name="Liu Z.J."/>
        </authorList>
    </citation>
    <scope>NUCLEOTIDE SEQUENCE [LARGE SCALE GENOMIC DNA]</scope>
    <source>
        <strain evidence="1">Lor288</strain>
    </source>
</reference>
<gene>
    <name evidence="1" type="primary">HOX32</name>
    <name evidence="1" type="ORF">KSP40_PGU000276</name>
</gene>
<keyword evidence="1" id="KW-0371">Homeobox</keyword>